<evidence type="ECO:0000256" key="1">
    <source>
        <dbReference type="SAM" id="MobiDB-lite"/>
    </source>
</evidence>
<name>A0A0F9AY93_9ZZZZ</name>
<organism evidence="2">
    <name type="scientific">marine sediment metagenome</name>
    <dbReference type="NCBI Taxonomy" id="412755"/>
    <lineage>
        <taxon>unclassified sequences</taxon>
        <taxon>metagenomes</taxon>
        <taxon>ecological metagenomes</taxon>
    </lineage>
</organism>
<dbReference type="AlphaFoldDB" id="A0A0F9AY93"/>
<accession>A0A0F9AY93</accession>
<sequence length="91" mass="9919">DEICKSCTYDLEAVVGFLEYHGWTILPPGEIVEIAKAVEDRVIRDGMQSGLTPPPPKDNGPHQTLTEAALEGSGYRLPPLPEKQPKGPKKP</sequence>
<feature type="region of interest" description="Disordered" evidence="1">
    <location>
        <begin position="46"/>
        <end position="91"/>
    </location>
</feature>
<gene>
    <name evidence="2" type="ORF">LCGC14_2595600</name>
</gene>
<comment type="caution">
    <text evidence="2">The sequence shown here is derived from an EMBL/GenBank/DDBJ whole genome shotgun (WGS) entry which is preliminary data.</text>
</comment>
<evidence type="ECO:0000313" key="2">
    <source>
        <dbReference type="EMBL" id="KKL06482.1"/>
    </source>
</evidence>
<protein>
    <submittedName>
        <fullName evidence="2">Uncharacterized protein</fullName>
    </submittedName>
</protein>
<reference evidence="2" key="1">
    <citation type="journal article" date="2015" name="Nature">
        <title>Complex archaea that bridge the gap between prokaryotes and eukaryotes.</title>
        <authorList>
            <person name="Spang A."/>
            <person name="Saw J.H."/>
            <person name="Jorgensen S.L."/>
            <person name="Zaremba-Niedzwiedzka K."/>
            <person name="Martijn J."/>
            <person name="Lind A.E."/>
            <person name="van Eijk R."/>
            <person name="Schleper C."/>
            <person name="Guy L."/>
            <person name="Ettema T.J."/>
        </authorList>
    </citation>
    <scope>NUCLEOTIDE SEQUENCE</scope>
</reference>
<proteinExistence type="predicted"/>
<dbReference type="EMBL" id="LAZR01043682">
    <property type="protein sequence ID" value="KKL06482.1"/>
    <property type="molecule type" value="Genomic_DNA"/>
</dbReference>
<feature type="non-terminal residue" evidence="2">
    <location>
        <position position="1"/>
    </location>
</feature>